<reference evidence="2" key="1">
    <citation type="submission" date="2017-12" db="EMBL/GenBank/DDBJ databases">
        <title>Sequencing the genomes of 1000 Actinobacteria strains.</title>
        <authorList>
            <person name="Klenk H.-P."/>
        </authorList>
    </citation>
    <scope>NUCLEOTIDE SEQUENCE [LARGE SCALE GENOMIC DNA]</scope>
    <source>
        <strain evidence="2">DSM 44228</strain>
    </source>
</reference>
<comment type="caution">
    <text evidence="2">The sequence shown here is derived from an EMBL/GenBank/DDBJ whole genome shotgun (WGS) entry which is preliminary data.</text>
</comment>
<feature type="region of interest" description="Disordered" evidence="1">
    <location>
        <begin position="283"/>
        <end position="303"/>
    </location>
</feature>
<dbReference type="RefSeq" id="WP_010696580.1">
    <property type="nucleotide sequence ID" value="NZ_CP061007.1"/>
</dbReference>
<organism evidence="2 3">
    <name type="scientific">Saccharopolyspora spinosa</name>
    <dbReference type="NCBI Taxonomy" id="60894"/>
    <lineage>
        <taxon>Bacteria</taxon>
        <taxon>Bacillati</taxon>
        <taxon>Actinomycetota</taxon>
        <taxon>Actinomycetes</taxon>
        <taxon>Pseudonocardiales</taxon>
        <taxon>Pseudonocardiaceae</taxon>
        <taxon>Saccharopolyspora</taxon>
    </lineage>
</organism>
<evidence type="ECO:0000256" key="1">
    <source>
        <dbReference type="SAM" id="MobiDB-lite"/>
    </source>
</evidence>
<evidence type="ECO:0000313" key="2">
    <source>
        <dbReference type="EMBL" id="PKW15944.1"/>
    </source>
</evidence>
<gene>
    <name evidence="2" type="ORF">A8926_3726</name>
</gene>
<evidence type="ECO:0000313" key="3">
    <source>
        <dbReference type="Proteomes" id="UP000233786"/>
    </source>
</evidence>
<protein>
    <submittedName>
        <fullName evidence="2">Uncharacterized protein</fullName>
    </submittedName>
</protein>
<dbReference type="STRING" id="994479.GCA_000194155_03491"/>
<proteinExistence type="predicted"/>
<dbReference type="Proteomes" id="UP000233786">
    <property type="component" value="Unassembled WGS sequence"/>
</dbReference>
<name>A0A2N3XZ35_SACSN</name>
<dbReference type="OrthoDB" id="3360929at2"/>
<dbReference type="EMBL" id="PJNB01000001">
    <property type="protein sequence ID" value="PKW15944.1"/>
    <property type="molecule type" value="Genomic_DNA"/>
</dbReference>
<sequence length="303" mass="35208">MINWNPRDLPDLRLRMLDFWKGSTCVDWASHVMGLKEDVPDHVRKDTAEVIRTSVADSALFHVDDVTAVMEEMDDLRVDEYGFMPWDLPSPRGFMYFADGQDPTEPEDELSVVLTWCVYDAVEGFDFPHGVVDLFVHVPKAGVRRDVLKDPEYPTKFDAEFPDHVLVHYVTVGFAENSEDLTFHALDKASALFVRMLFSVCHMLRQTEMATEVPHRMSRRRHQRAGLEPPEIRVIRLRRSGSPAETAESRKAWRHRWKVREHYRRQWNPSLGAHRPKLIEEYEKGPKDAPLISGQKVHRINPD</sequence>
<dbReference type="AlphaFoldDB" id="A0A2N3XZ35"/>
<accession>A0A2N3XZ35</accession>
<keyword evidence="3" id="KW-1185">Reference proteome</keyword>